<keyword evidence="4" id="KW-0964">Secreted</keyword>
<sequence>MAVLLGFYVACMLLSTASCLTCYSCTPNNNGVCNSTQQVCQQLDTVCASASLTTTDASSIQLNSFQLKTCTTQSSCSSPVSINYGTTRVILNSQCCASNLCNANIVPAPSVYQSSTLNSLLCCADVSCQSIVQCLDNEYQCFTNIQAAAGGQTSINVGCATQDICSMESALVQRMVAGQITCCTGNFCNNKRVTPLTCYQCVPDLTGKCNMTTNKCSSSDTTCASATVTTSGLIAAVQQTALKTCTIAVGCDGPISINTGIVRKTVISQCCNTDLCNGGAPSGYQDSSPNGLLCCRDEACIAFVNCLGAENRCVIAKDTVTGVITRGCATSNVCGIQSPLVASVVTGDIKCCTGNFCNNDKVFSLKCYRCQTDANGTCIETQQTCSAPNMTCGSLTQQITMSGLNRTTKWRTCLADANCGVPVSFNNGTSRITLASKCCSTDLCNTNDVPAYTESNQNGLQCCSSDSCSTTVMCLGKETVCVTIQDQEDGVLLVQKGCATSNICTSNFGESQYLLTGQISCCTGLLCNSQRVAPLQCYQCFPGNGNSCVEEVEQCTSSAMLCASATVEHYLSNQFNFREDRKACIEPDICNQQISFNNGTHRWNTNVNCCNKDFCNSKTVQVNSDNSQNGLVCCLNNTCTNIVTCSGNENSCAVMEDPTTGDIFRGCASRSLCNINSSSLLLGELAKTASCCSDNFCNSANQAGFHSLLFLLTFITFLFTY</sequence>
<feature type="chain" id="PRO_5034042220" evidence="8">
    <location>
        <begin position="20"/>
        <end position="721"/>
    </location>
</feature>
<feature type="domain" description="UPAR/Ly6" evidence="9">
    <location>
        <begin position="460"/>
        <end position="533"/>
    </location>
</feature>
<dbReference type="SMART" id="SM00134">
    <property type="entry name" value="LU"/>
    <property type="match status" value="6"/>
</dbReference>
<dbReference type="GO" id="GO:0005576">
    <property type="term" value="C:extracellular region"/>
    <property type="evidence" value="ECO:0007669"/>
    <property type="project" value="UniProtKB-SubCell"/>
</dbReference>
<evidence type="ECO:0000256" key="8">
    <source>
        <dbReference type="SAM" id="SignalP"/>
    </source>
</evidence>
<dbReference type="PANTHER" id="PTHR20914:SF9">
    <property type="entry name" value="COILED, ISOFORM A"/>
    <property type="match status" value="1"/>
</dbReference>
<feature type="domain" description="UPAR/Ly6" evidence="9">
    <location>
        <begin position="535"/>
        <end position="629"/>
    </location>
</feature>
<evidence type="ECO:0000259" key="9">
    <source>
        <dbReference type="SMART" id="SM00134"/>
    </source>
</evidence>
<protein>
    <submittedName>
        <fullName evidence="10">Prestalk protein-like</fullName>
    </submittedName>
</protein>
<keyword evidence="6" id="KW-0472">Membrane</keyword>
<dbReference type="Pfam" id="PF00021">
    <property type="entry name" value="UPAR_LY6"/>
    <property type="match status" value="4"/>
</dbReference>
<evidence type="ECO:0000256" key="4">
    <source>
        <dbReference type="ARBA" id="ARBA00022525"/>
    </source>
</evidence>
<keyword evidence="5 8" id="KW-0732">Signal</keyword>
<dbReference type="AlphaFoldDB" id="A0A8C4TDL5"/>
<name>A0A8C4TDL5_ERPCA</name>
<feature type="domain" description="UPAR/Ly6" evidence="9">
    <location>
        <begin position="20"/>
        <end position="114"/>
    </location>
</feature>
<organism evidence="10 11">
    <name type="scientific">Erpetoichthys calabaricus</name>
    <name type="common">Rope fish</name>
    <name type="synonym">Calamoichthys calabaricus</name>
    <dbReference type="NCBI Taxonomy" id="27687"/>
    <lineage>
        <taxon>Eukaryota</taxon>
        <taxon>Metazoa</taxon>
        <taxon>Chordata</taxon>
        <taxon>Craniata</taxon>
        <taxon>Vertebrata</taxon>
        <taxon>Euteleostomi</taxon>
        <taxon>Actinopterygii</taxon>
        <taxon>Polypteriformes</taxon>
        <taxon>Polypteridae</taxon>
        <taxon>Erpetoichthys</taxon>
    </lineage>
</organism>
<reference evidence="10" key="3">
    <citation type="submission" date="2025-09" db="UniProtKB">
        <authorList>
            <consortium name="Ensembl"/>
        </authorList>
    </citation>
    <scope>IDENTIFICATION</scope>
</reference>
<dbReference type="InterPro" id="IPR045860">
    <property type="entry name" value="Snake_toxin-like_sf"/>
</dbReference>
<feature type="domain" description="UPAR/Ly6" evidence="9">
    <location>
        <begin position="120"/>
        <end position="194"/>
    </location>
</feature>
<dbReference type="Ensembl" id="ENSECRT00000030408.1">
    <property type="protein sequence ID" value="ENSECRP00000029774.1"/>
    <property type="gene ID" value="ENSECRG00000020215.1"/>
</dbReference>
<comment type="subcellular location">
    <subcellularLocation>
        <location evidence="1">Cell membrane</location>
    </subcellularLocation>
    <subcellularLocation>
        <location evidence="2">Secreted</location>
    </subcellularLocation>
</comment>
<dbReference type="Proteomes" id="UP000694620">
    <property type="component" value="Chromosome 17"/>
</dbReference>
<accession>A0A8C4TDL5</accession>
<feature type="domain" description="UPAR/Ly6" evidence="9">
    <location>
        <begin position="196"/>
        <end position="287"/>
    </location>
</feature>
<dbReference type="Gene3D" id="2.10.60.10">
    <property type="entry name" value="CD59"/>
    <property type="match status" value="8"/>
</dbReference>
<reference evidence="10" key="1">
    <citation type="submission" date="2021-06" db="EMBL/GenBank/DDBJ databases">
        <authorList>
            <consortium name="Wellcome Sanger Institute Data Sharing"/>
        </authorList>
    </citation>
    <scope>NUCLEOTIDE SEQUENCE [LARGE SCALE GENOMIC DNA]</scope>
</reference>
<dbReference type="Pfam" id="PF00087">
    <property type="entry name" value="Toxin_TOLIP"/>
    <property type="match status" value="1"/>
</dbReference>
<evidence type="ECO:0000256" key="3">
    <source>
        <dbReference type="ARBA" id="ARBA00022475"/>
    </source>
</evidence>
<dbReference type="InterPro" id="IPR050918">
    <property type="entry name" value="CNF-like_PLA2_Inhibitor"/>
</dbReference>
<proteinExistence type="predicted"/>
<evidence type="ECO:0000256" key="7">
    <source>
        <dbReference type="ARBA" id="ARBA00023180"/>
    </source>
</evidence>
<evidence type="ECO:0000256" key="2">
    <source>
        <dbReference type="ARBA" id="ARBA00004613"/>
    </source>
</evidence>
<dbReference type="PANTHER" id="PTHR20914">
    <property type="entry name" value="LY6/PLAUR DOMAIN-CONTAINING PROTEIN 8"/>
    <property type="match status" value="1"/>
</dbReference>
<dbReference type="SUPFAM" id="SSF57302">
    <property type="entry name" value="Snake toxin-like"/>
    <property type="match status" value="8"/>
</dbReference>
<feature type="domain" description="UPAR/Ly6" evidence="9">
    <location>
        <begin position="365"/>
        <end position="453"/>
    </location>
</feature>
<evidence type="ECO:0000313" key="11">
    <source>
        <dbReference type="Proteomes" id="UP000694620"/>
    </source>
</evidence>
<evidence type="ECO:0000256" key="5">
    <source>
        <dbReference type="ARBA" id="ARBA00022729"/>
    </source>
</evidence>
<keyword evidence="7" id="KW-0325">Glycoprotein</keyword>
<evidence type="ECO:0000256" key="6">
    <source>
        <dbReference type="ARBA" id="ARBA00023136"/>
    </source>
</evidence>
<evidence type="ECO:0000256" key="1">
    <source>
        <dbReference type="ARBA" id="ARBA00004236"/>
    </source>
</evidence>
<reference evidence="10" key="2">
    <citation type="submission" date="2025-08" db="UniProtKB">
        <authorList>
            <consortium name="Ensembl"/>
        </authorList>
    </citation>
    <scope>IDENTIFICATION</scope>
</reference>
<dbReference type="GeneTree" id="ENSGT00940000163304"/>
<dbReference type="InterPro" id="IPR016054">
    <property type="entry name" value="LY6_UPA_recep-like"/>
</dbReference>
<dbReference type="InterPro" id="IPR035076">
    <property type="entry name" value="Toxin/TOLIP"/>
</dbReference>
<keyword evidence="11" id="KW-1185">Reference proteome</keyword>
<dbReference type="CDD" id="cd00117">
    <property type="entry name" value="TFP"/>
    <property type="match status" value="1"/>
</dbReference>
<dbReference type="GO" id="GO:0005886">
    <property type="term" value="C:plasma membrane"/>
    <property type="evidence" value="ECO:0007669"/>
    <property type="project" value="UniProtKB-SubCell"/>
</dbReference>
<keyword evidence="3" id="KW-1003">Cell membrane</keyword>
<gene>
    <name evidence="10" type="primary">LOC114667608</name>
</gene>
<feature type="signal peptide" evidence="8">
    <location>
        <begin position="1"/>
        <end position="19"/>
    </location>
</feature>
<evidence type="ECO:0000313" key="10">
    <source>
        <dbReference type="Ensembl" id="ENSECRP00000029774.1"/>
    </source>
</evidence>